<sequence length="390" mass="43630">MASFFGLKIGSFQPIFFLGLVLAYHVVILVEGGRDIASRLSEEEDLELETQLSILNKSPIKTIHAYWGDIYDCIEFHKQPAFDHPLLKNRTITTPKRDEIASTRPHKTSVMSQIEGCPKGTVPIRRTTKEDLMRAKYLSSSSNSPGDEYFAGITVQTEGERYFGASGSANVWNPKVISYQSSGAEISLIAGPIEHANVIRFGWTVDPELYGDNVTRSYTYWTSDSGYTTGCYNTLCPGFVQVHPTYTPFLHFNKTSVIGGEQIQLLSSIQMDPENGHWWLTMDNTTKVGYWPKDLFTQFQLGAEYVYWGGRVRSGKDGIAPEMASGEKLDDFPNHVGYYAALNYTNEVEGDWIPVQKGPISFDCKGYYDASWKYSEDHVLMYGGPGGPCA</sequence>
<evidence type="ECO:0000259" key="2">
    <source>
        <dbReference type="PROSITE" id="PS52045"/>
    </source>
</evidence>
<proteinExistence type="predicted"/>
<evidence type="ECO:0000256" key="1">
    <source>
        <dbReference type="SAM" id="Phobius"/>
    </source>
</evidence>
<dbReference type="Pfam" id="PF03080">
    <property type="entry name" value="Neprosin"/>
    <property type="match status" value="1"/>
</dbReference>
<dbReference type="PROSITE" id="PS52045">
    <property type="entry name" value="NEPROSIN_PEP_CD"/>
    <property type="match status" value="1"/>
</dbReference>
<comment type="caution">
    <text evidence="3">The sequence shown here is derived from an EMBL/GenBank/DDBJ whole genome shotgun (WGS) entry which is preliminary data.</text>
</comment>
<feature type="transmembrane region" description="Helical" evidence="1">
    <location>
        <begin position="12"/>
        <end position="30"/>
    </location>
</feature>
<organism evidence="3 4">
    <name type="scientific">Papaver atlanticum</name>
    <dbReference type="NCBI Taxonomy" id="357466"/>
    <lineage>
        <taxon>Eukaryota</taxon>
        <taxon>Viridiplantae</taxon>
        <taxon>Streptophyta</taxon>
        <taxon>Embryophyta</taxon>
        <taxon>Tracheophyta</taxon>
        <taxon>Spermatophyta</taxon>
        <taxon>Magnoliopsida</taxon>
        <taxon>Ranunculales</taxon>
        <taxon>Papaveraceae</taxon>
        <taxon>Papaveroideae</taxon>
        <taxon>Papaver</taxon>
    </lineage>
</organism>
<evidence type="ECO:0000313" key="4">
    <source>
        <dbReference type="Proteomes" id="UP001202328"/>
    </source>
</evidence>
<keyword evidence="1" id="KW-0472">Membrane</keyword>
<feature type="domain" description="Neprosin PEP catalytic" evidence="2">
    <location>
        <begin position="143"/>
        <end position="390"/>
    </location>
</feature>
<keyword evidence="4" id="KW-1185">Reference proteome</keyword>
<dbReference type="Gene3D" id="3.90.1320.10">
    <property type="entry name" value="Outer-capsid protein sigma 3, large lobe"/>
    <property type="match status" value="1"/>
</dbReference>
<dbReference type="InterPro" id="IPR004314">
    <property type="entry name" value="Neprosin"/>
</dbReference>
<name>A0AAD4TGT1_9MAGN</name>
<reference evidence="3" key="1">
    <citation type="submission" date="2022-04" db="EMBL/GenBank/DDBJ databases">
        <title>A functionally conserved STORR gene fusion in Papaver species that diverged 16.8 million years ago.</title>
        <authorList>
            <person name="Catania T."/>
        </authorList>
    </citation>
    <scope>NUCLEOTIDE SEQUENCE</scope>
    <source>
        <strain evidence="3">S-188037</strain>
    </source>
</reference>
<gene>
    <name evidence="3" type="ORF">MKW98_006217</name>
</gene>
<evidence type="ECO:0000313" key="3">
    <source>
        <dbReference type="EMBL" id="KAI3955857.1"/>
    </source>
</evidence>
<protein>
    <recommendedName>
        <fullName evidence="2">Neprosin PEP catalytic domain-containing protein</fullName>
    </recommendedName>
</protein>
<dbReference type="InterPro" id="IPR025521">
    <property type="entry name" value="Neprosin_propep"/>
</dbReference>
<dbReference type="Proteomes" id="UP001202328">
    <property type="component" value="Unassembled WGS sequence"/>
</dbReference>
<dbReference type="PANTHER" id="PTHR31589">
    <property type="entry name" value="PROTEIN, PUTATIVE (DUF239)-RELATED-RELATED"/>
    <property type="match status" value="1"/>
</dbReference>
<keyword evidence="1" id="KW-1133">Transmembrane helix</keyword>
<keyword evidence="1" id="KW-0812">Transmembrane</keyword>
<accession>A0AAD4TGT1</accession>
<dbReference type="Pfam" id="PF14365">
    <property type="entry name" value="Neprosin_AP"/>
    <property type="match status" value="1"/>
</dbReference>
<dbReference type="InterPro" id="IPR053168">
    <property type="entry name" value="Glutamic_endopeptidase"/>
</dbReference>
<dbReference type="EMBL" id="JAJJMB010001716">
    <property type="protein sequence ID" value="KAI3955857.1"/>
    <property type="molecule type" value="Genomic_DNA"/>
</dbReference>
<dbReference type="PANTHER" id="PTHR31589:SF223">
    <property type="entry name" value="PROTEIN, PUTATIVE (DUF239)-RELATED"/>
    <property type="match status" value="1"/>
</dbReference>
<dbReference type="AlphaFoldDB" id="A0AAD4TGT1"/>